<dbReference type="Gene3D" id="2.40.128.110">
    <property type="entry name" value="Lipid/polyisoprenoid-binding, YceI-like"/>
    <property type="match status" value="1"/>
</dbReference>
<organism evidence="3 4">
    <name type="scientific">Pontibacter fetidus</name>
    <dbReference type="NCBI Taxonomy" id="2700082"/>
    <lineage>
        <taxon>Bacteria</taxon>
        <taxon>Pseudomonadati</taxon>
        <taxon>Bacteroidota</taxon>
        <taxon>Cytophagia</taxon>
        <taxon>Cytophagales</taxon>
        <taxon>Hymenobacteraceae</taxon>
        <taxon>Pontibacter</taxon>
    </lineage>
</organism>
<dbReference type="SUPFAM" id="SSF101874">
    <property type="entry name" value="YceI-like"/>
    <property type="match status" value="1"/>
</dbReference>
<keyword evidence="1" id="KW-0812">Transmembrane</keyword>
<evidence type="ECO:0000313" key="3">
    <source>
        <dbReference type="EMBL" id="NDK56637.1"/>
    </source>
</evidence>
<reference evidence="3 4" key="1">
    <citation type="submission" date="2020-01" db="EMBL/GenBank/DDBJ databases">
        <authorList>
            <person name="Kim M.K."/>
        </authorList>
    </citation>
    <scope>NUCLEOTIDE SEQUENCE [LARGE SCALE GENOMIC DNA]</scope>
    <source>
        <strain evidence="3 4">BT213</strain>
    </source>
</reference>
<evidence type="ECO:0000259" key="2">
    <source>
        <dbReference type="Pfam" id="PF04264"/>
    </source>
</evidence>
<sequence length="192" mass="21644">MQSNKILWWIICSAALLLSAGYTFYRPVAQLYRIKEGRIHFKSEAPLELIEASSAKLKGLIKTDDQTFAFSVANESFEGFNSALQREHFNENYMESTRYPNCTFAGKIIEPVDFSKDGTYTVRAKGKLAVHGVEVERIIKSALTIKGGIITIQSEFIVPLQEHNITIPKIVYQKIAEEISVEINATLTPQQK</sequence>
<dbReference type="AlphaFoldDB" id="A0A6B2H7Y8"/>
<gene>
    <name evidence="3" type="ORF">GWO68_11965</name>
</gene>
<proteinExistence type="predicted"/>
<evidence type="ECO:0000256" key="1">
    <source>
        <dbReference type="SAM" id="Phobius"/>
    </source>
</evidence>
<keyword evidence="1" id="KW-0472">Membrane</keyword>
<dbReference type="InterPro" id="IPR036761">
    <property type="entry name" value="TTHA0802/YceI-like_sf"/>
</dbReference>
<name>A0A6B2H7Y8_9BACT</name>
<feature type="transmembrane region" description="Helical" evidence="1">
    <location>
        <begin position="6"/>
        <end position="25"/>
    </location>
</feature>
<accession>A0A6B2H7Y8</accession>
<dbReference type="Pfam" id="PF04264">
    <property type="entry name" value="YceI"/>
    <property type="match status" value="1"/>
</dbReference>
<evidence type="ECO:0000313" key="4">
    <source>
        <dbReference type="Proteomes" id="UP000478546"/>
    </source>
</evidence>
<comment type="caution">
    <text evidence="3">The sequence shown here is derived from an EMBL/GenBank/DDBJ whole genome shotgun (WGS) entry which is preliminary data.</text>
</comment>
<keyword evidence="4" id="KW-1185">Reference proteome</keyword>
<dbReference type="InterPro" id="IPR007372">
    <property type="entry name" value="Lipid/polyisoprenoid-bd_YceI"/>
</dbReference>
<dbReference type="Proteomes" id="UP000478546">
    <property type="component" value="Unassembled WGS sequence"/>
</dbReference>
<protein>
    <submittedName>
        <fullName evidence="3">YceI family protein</fullName>
    </submittedName>
</protein>
<keyword evidence="1" id="KW-1133">Transmembrane helix</keyword>
<dbReference type="EMBL" id="JAAEAA010000014">
    <property type="protein sequence ID" value="NDK56637.1"/>
    <property type="molecule type" value="Genomic_DNA"/>
</dbReference>
<feature type="domain" description="Lipid/polyisoprenoid-binding YceI-like" evidence="2">
    <location>
        <begin position="58"/>
        <end position="186"/>
    </location>
</feature>